<dbReference type="InterPro" id="IPR012583">
    <property type="entry name" value="RIX1_N"/>
</dbReference>
<dbReference type="Pfam" id="PF08167">
    <property type="entry name" value="RIX1"/>
    <property type="match status" value="1"/>
</dbReference>
<gene>
    <name evidence="8" type="primary">RIX1</name>
    <name evidence="8" type="ORF">ZYGM_004901</name>
</gene>
<comment type="caution">
    <text evidence="8">The sequence shown here is derived from an EMBL/GenBank/DDBJ whole genome shotgun (WGS) entry which is preliminary data.</text>
</comment>
<dbReference type="GO" id="GO:0005634">
    <property type="term" value="C:nucleus"/>
    <property type="evidence" value="ECO:0007669"/>
    <property type="project" value="UniProtKB-SubCell"/>
</dbReference>
<feature type="compositionally biased region" description="Basic and acidic residues" evidence="6">
    <location>
        <begin position="643"/>
        <end position="652"/>
    </location>
</feature>
<evidence type="ECO:0000313" key="8">
    <source>
        <dbReference type="EMBL" id="GCE97346.1"/>
    </source>
</evidence>
<feature type="compositionally biased region" description="Polar residues" evidence="6">
    <location>
        <begin position="715"/>
        <end position="732"/>
    </location>
</feature>
<dbReference type="PANTHER" id="PTHR34105:SF1">
    <property type="entry name" value="PROLINE-, GLUTAMIC ACID- AND LEUCINE-RICH PROTEIN 1"/>
    <property type="match status" value="1"/>
</dbReference>
<evidence type="ECO:0000256" key="6">
    <source>
        <dbReference type="SAM" id="MobiDB-lite"/>
    </source>
</evidence>
<dbReference type="EMBL" id="BIMX01000001">
    <property type="protein sequence ID" value="GCE97346.1"/>
    <property type="molecule type" value="Genomic_DNA"/>
</dbReference>
<evidence type="ECO:0000313" key="9">
    <source>
        <dbReference type="Proteomes" id="UP000301737"/>
    </source>
</evidence>
<dbReference type="AlphaFoldDB" id="A0A4C2E1W7"/>
<dbReference type="PANTHER" id="PTHR34105">
    <property type="entry name" value="PROLINE-, GLUTAMIC ACID- AND LEUCINE-RICH PROTEIN 1"/>
    <property type="match status" value="1"/>
</dbReference>
<comment type="function">
    <text evidence="1">Component of the RIX1 complex required for processing of ITS2 sequences from 35S pre-rRNA and the nucleoplasmic transit of the pre-60S ribosomal subunits. Regulates pre-60S association of the critical remodeling factor MDN1.</text>
</comment>
<evidence type="ECO:0000259" key="7">
    <source>
        <dbReference type="Pfam" id="PF08167"/>
    </source>
</evidence>
<comment type="similarity">
    <text evidence="3">Belongs to the RIX1/PELP1 family.</text>
</comment>
<keyword evidence="9" id="KW-1185">Reference proteome</keyword>
<accession>A0A4C2E1W7</accession>
<dbReference type="OrthoDB" id="20900at2759"/>
<feature type="domain" description="Pre-rRNA-processing protein RIX1 N-terminal" evidence="7">
    <location>
        <begin position="7"/>
        <end position="200"/>
    </location>
</feature>
<evidence type="ECO:0000256" key="3">
    <source>
        <dbReference type="ARBA" id="ARBA00010511"/>
    </source>
</evidence>
<feature type="region of interest" description="Disordered" evidence="6">
    <location>
        <begin position="643"/>
        <end position="759"/>
    </location>
</feature>
<protein>
    <recommendedName>
        <fullName evidence="4">Pre-rRNA-processing protein RIX1</fullName>
    </recommendedName>
</protein>
<keyword evidence="5" id="KW-0539">Nucleus</keyword>
<evidence type="ECO:0000256" key="1">
    <source>
        <dbReference type="ARBA" id="ARBA00003770"/>
    </source>
</evidence>
<proteinExistence type="inferred from homology"/>
<feature type="compositionally biased region" description="Acidic residues" evidence="6">
    <location>
        <begin position="735"/>
        <end position="744"/>
    </location>
</feature>
<comment type="subcellular location">
    <subcellularLocation>
        <location evidence="2">Nucleus</location>
    </subcellularLocation>
</comment>
<evidence type="ECO:0000256" key="5">
    <source>
        <dbReference type="ARBA" id="ARBA00023242"/>
    </source>
</evidence>
<dbReference type="Proteomes" id="UP000301737">
    <property type="component" value="Unassembled WGS sequence"/>
</dbReference>
<sequence length="759" mass="86254">MSSEVLPLTALAKQLEYCEGPQFQLILRKLTLPAYIDEQLLKSELPLVATKIHKLLRSSQDYDVWKGCHASVVLCSYNPLALCVHGGQLLTTIYSRLEQKTEYHSASSETFSEKLILKSLTFALSTLMDLMRGKPTLSRENLVPKLKTIIPCLIGLTAVEPELCLPILKELLLRNSTTFRPYANKYRQVLSKLISQDYGNLDTNVRVLVCENYAYLHLIKLQAQNSQDEHQAHHKPFHDETWRIGILSILDQFRPILELFDEVLDLDHDPDLKSLLKSLQYDSFYPTDLPTFDKLLPGLKIDLNEPMTLWQIPQRLNLLIDILSPFLSLPTPYAVRIPLGACISVFESLLGMTRNFIPLKREIRRDAELVSVIYDVLSHVQFSGVRLLDVLVRNFGKCCLSMLPSILGSLEFFIPLQLKSKSIDIERCKSMKGEFFQYFQLLNSIFSGIGYQLQELDFLQKLVEIALSLSEDENLVNLLTNEGPAKTQTNKVGKKQRKDNSVGALSDMYTHADQFILKTSLDWYDEINLFLCGLLRNFRLPSSQQVKIIRYCVQTSLGWKQQVGKIPQSFVKLLRAIVIYPGNERVSILPIAASLLKGSSDEVFDLLCHPRLPMNLVHNIKGLANSIEMSAQEELLSDEHLGEVQDEHHEEEKSEEEEKTDVELSIKRQIPEIESKPEPSKKPKLDADVPLFQAQNTDILQANKRSPVLLESNEKTVAQKPQSDPVQQTSQPAPVEEETSESESEVVIPQIHLSDDDEE</sequence>
<organism evidence="8 9">
    <name type="scientific">Zygosaccharomyces mellis</name>
    <dbReference type="NCBI Taxonomy" id="42258"/>
    <lineage>
        <taxon>Eukaryota</taxon>
        <taxon>Fungi</taxon>
        <taxon>Dikarya</taxon>
        <taxon>Ascomycota</taxon>
        <taxon>Saccharomycotina</taxon>
        <taxon>Saccharomycetes</taxon>
        <taxon>Saccharomycetales</taxon>
        <taxon>Saccharomycetaceae</taxon>
        <taxon>Zygosaccharomyces</taxon>
    </lineage>
</organism>
<feature type="compositionally biased region" description="Polar residues" evidence="6">
    <location>
        <begin position="693"/>
        <end position="704"/>
    </location>
</feature>
<dbReference type="GO" id="GO:0006364">
    <property type="term" value="P:rRNA processing"/>
    <property type="evidence" value="ECO:0007669"/>
    <property type="project" value="TreeGrafter"/>
</dbReference>
<evidence type="ECO:0000256" key="2">
    <source>
        <dbReference type="ARBA" id="ARBA00004123"/>
    </source>
</evidence>
<evidence type="ECO:0000256" key="4">
    <source>
        <dbReference type="ARBA" id="ARBA00021502"/>
    </source>
</evidence>
<name>A0A4C2E1W7_9SACH</name>
<feature type="compositionally biased region" description="Basic and acidic residues" evidence="6">
    <location>
        <begin position="661"/>
        <end position="687"/>
    </location>
</feature>
<reference evidence="8 9" key="1">
    <citation type="submission" date="2019-01" db="EMBL/GenBank/DDBJ databases">
        <title>Draft Genome Sequencing of Zygosaccharomyces mellis Ca-7.</title>
        <authorList>
            <person name="Shiwa Y."/>
            <person name="Kanesaki Y."/>
            <person name="Ishige T."/>
            <person name="Mura K."/>
            <person name="Hori T."/>
            <person name="Tamura T."/>
        </authorList>
    </citation>
    <scope>NUCLEOTIDE SEQUENCE [LARGE SCALE GENOMIC DNA]</scope>
    <source>
        <strain evidence="8 9">Ca-7</strain>
    </source>
</reference>